<keyword evidence="2" id="KW-0812">Transmembrane</keyword>
<evidence type="ECO:0000256" key="2">
    <source>
        <dbReference type="SAM" id="Phobius"/>
    </source>
</evidence>
<feature type="transmembrane region" description="Helical" evidence="2">
    <location>
        <begin position="334"/>
        <end position="356"/>
    </location>
</feature>
<feature type="compositionally biased region" description="Polar residues" evidence="1">
    <location>
        <begin position="565"/>
        <end position="582"/>
    </location>
</feature>
<keyword evidence="4" id="KW-1185">Reference proteome</keyword>
<dbReference type="AlphaFoldDB" id="A0AAF0DBH8"/>
<dbReference type="Proteomes" id="UP001219355">
    <property type="component" value="Chromosome 1"/>
</dbReference>
<name>A0AAF0DBH8_9EURO</name>
<organism evidence="3 4">
    <name type="scientific">Emydomyces testavorans</name>
    <dbReference type="NCBI Taxonomy" id="2070801"/>
    <lineage>
        <taxon>Eukaryota</taxon>
        <taxon>Fungi</taxon>
        <taxon>Dikarya</taxon>
        <taxon>Ascomycota</taxon>
        <taxon>Pezizomycotina</taxon>
        <taxon>Eurotiomycetes</taxon>
        <taxon>Eurotiomycetidae</taxon>
        <taxon>Onygenales</taxon>
        <taxon>Nannizziopsiaceae</taxon>
        <taxon>Emydomyces</taxon>
    </lineage>
</organism>
<feature type="region of interest" description="Disordered" evidence="1">
    <location>
        <begin position="254"/>
        <end position="287"/>
    </location>
</feature>
<feature type="region of interest" description="Disordered" evidence="1">
    <location>
        <begin position="300"/>
        <end position="327"/>
    </location>
</feature>
<keyword evidence="2" id="KW-0472">Membrane</keyword>
<feature type="region of interest" description="Disordered" evidence="1">
    <location>
        <begin position="172"/>
        <end position="199"/>
    </location>
</feature>
<accession>A0AAF0DBH8</accession>
<keyword evidence="2" id="KW-1133">Transmembrane helix</keyword>
<evidence type="ECO:0008006" key="5">
    <source>
        <dbReference type="Google" id="ProtNLM"/>
    </source>
</evidence>
<gene>
    <name evidence="3" type="ORF">PRK78_000667</name>
</gene>
<feature type="compositionally biased region" description="Basic residues" evidence="1">
    <location>
        <begin position="1"/>
        <end position="14"/>
    </location>
</feature>
<feature type="region of interest" description="Disordered" evidence="1">
    <location>
        <begin position="1"/>
        <end position="34"/>
    </location>
</feature>
<feature type="region of interest" description="Disordered" evidence="1">
    <location>
        <begin position="211"/>
        <end position="230"/>
    </location>
</feature>
<feature type="compositionally biased region" description="Polar residues" evidence="1">
    <location>
        <begin position="313"/>
        <end position="322"/>
    </location>
</feature>
<dbReference type="EMBL" id="CP120627">
    <property type="protein sequence ID" value="WEW55238.1"/>
    <property type="molecule type" value="Genomic_DNA"/>
</dbReference>
<reference evidence="3" key="1">
    <citation type="submission" date="2023-03" db="EMBL/GenBank/DDBJ databases">
        <title>Emydomyces testavorans Genome Sequence.</title>
        <authorList>
            <person name="Hoyer L."/>
        </authorList>
    </citation>
    <scope>NUCLEOTIDE SEQUENCE</scope>
    <source>
        <strain evidence="3">16-2883</strain>
    </source>
</reference>
<feature type="compositionally biased region" description="Basic and acidic residues" evidence="1">
    <location>
        <begin position="22"/>
        <end position="31"/>
    </location>
</feature>
<feature type="region of interest" description="Disordered" evidence="1">
    <location>
        <begin position="473"/>
        <end position="582"/>
    </location>
</feature>
<protein>
    <recommendedName>
        <fullName evidence="5">Transmembrane protein</fullName>
    </recommendedName>
</protein>
<evidence type="ECO:0000313" key="3">
    <source>
        <dbReference type="EMBL" id="WEW55238.1"/>
    </source>
</evidence>
<evidence type="ECO:0000313" key="4">
    <source>
        <dbReference type="Proteomes" id="UP001219355"/>
    </source>
</evidence>
<feature type="compositionally biased region" description="Polar residues" evidence="1">
    <location>
        <begin position="172"/>
        <end position="197"/>
    </location>
</feature>
<proteinExistence type="predicted"/>
<evidence type="ECO:0000256" key="1">
    <source>
        <dbReference type="SAM" id="MobiDB-lite"/>
    </source>
</evidence>
<sequence length="582" mass="60478">MGYHGKRKHKRKHAVLFTNKTKQQEDNEGARRGGAPVLLETEKRRGLPTRIWVEPNIHQSTDRSHADLLHGHHSTSLHARQVPSASKAVVVKTVVHVVLENGSTVGTFTVGTLPATVSNSQLGVITIPAESNSPIVVSSLPKSTASQTASVSVSATGISSSISAITSTSLETRSSLPVSQPSPTSSGYQGSPTNTAPSDVILVPSITSTVPVTTSSSPSALSTFTITPSPVTSTSNVLSLLSSEVVSSISSNLSNISSTSSRSSSSVWTTASTTSSSTTSTSFTSSSAFSKSSSEVYLGGDGGITTGNGGPVPTSSTVTQAQGPVKPGLSSPQLIGVIVGSVSGFLFLIWVIAIAIRLRRQKSSQARALPEGPDQPSMAVRSAPGGSNMSPRSSLLTANLFAPARAFSRWRNSGQSFRAEEVAPTQRGFEKLGGRKLKPVLETGGDGYDDKFGASEKVYESGAIAKELETGAASASYAQPTDKETGRSRAIPSPPLGRPASQESDTSEKVLFRPSPARAITTESCVPGTSLRTSARAGIVPSMPWPPRPSYSSMRALSTDAIGRSHSSADGSRNSRFTEGVN</sequence>
<feature type="region of interest" description="Disordered" evidence="1">
    <location>
        <begin position="365"/>
        <end position="391"/>
    </location>
</feature>
<feature type="compositionally biased region" description="Gly residues" evidence="1">
    <location>
        <begin position="300"/>
        <end position="310"/>
    </location>
</feature>